<reference evidence="1 2" key="2">
    <citation type="journal article" date="2010" name="Stand. Genomic Sci.">
        <title>Complete genome sequence of Nakamurella multipartita type strain (Y-104).</title>
        <authorList>
            <person name="Tice H."/>
            <person name="Mayilraj S."/>
            <person name="Sims D."/>
            <person name="Lapidus A."/>
            <person name="Nolan M."/>
            <person name="Lucas S."/>
            <person name="Glavina Del Rio T."/>
            <person name="Copeland A."/>
            <person name="Cheng J.F."/>
            <person name="Meincke L."/>
            <person name="Bruce D."/>
            <person name="Goodwin L."/>
            <person name="Pitluck S."/>
            <person name="Ivanova N."/>
            <person name="Mavromatis K."/>
            <person name="Ovchinnikova G."/>
            <person name="Pati A."/>
            <person name="Chen A."/>
            <person name="Palaniappan K."/>
            <person name="Land M."/>
            <person name="Hauser L."/>
            <person name="Chang Y.J."/>
            <person name="Jeffries C.D."/>
            <person name="Detter J.C."/>
            <person name="Brettin T."/>
            <person name="Rohde M."/>
            <person name="Goker M."/>
            <person name="Bristow J."/>
            <person name="Eisen J.A."/>
            <person name="Markowitz V."/>
            <person name="Hugenholtz P."/>
            <person name="Kyrpides N.C."/>
            <person name="Klenk H.P."/>
            <person name="Chen F."/>
        </authorList>
    </citation>
    <scope>NUCLEOTIDE SEQUENCE [LARGE SCALE GENOMIC DNA]</scope>
    <source>
        <strain evidence="2">ATCC 700099 / DSM 44233 / CIP 104796 / JCM 9543 / NBRC 105858 / Y-104</strain>
    </source>
</reference>
<dbReference type="EMBL" id="CP001737">
    <property type="protein sequence ID" value="ACV81268.1"/>
    <property type="molecule type" value="Genomic_DNA"/>
</dbReference>
<dbReference type="OrthoDB" id="5198651at2"/>
<proteinExistence type="predicted"/>
<dbReference type="InParanoid" id="C8XA68"/>
<keyword evidence="2" id="KW-1185">Reference proteome</keyword>
<dbReference type="RefSeq" id="WP_015750076.1">
    <property type="nucleotide sequence ID" value="NC_013235.1"/>
</dbReference>
<dbReference type="AlphaFoldDB" id="C8XA68"/>
<sequence length="82" mass="9586">MSGQESPERRARQLRRAWILAHHPDRGGDLDTFQAGLAELSGRPVPPPAAARPRVVRSRNPVRRLRRFVRRLRRRQPHRTLL</sequence>
<accession>C8XA68</accession>
<dbReference type="KEGG" id="nml:Namu_4995"/>
<evidence type="ECO:0000313" key="2">
    <source>
        <dbReference type="Proteomes" id="UP000002218"/>
    </source>
</evidence>
<dbReference type="STRING" id="479431.Namu_4995"/>
<reference evidence="2" key="1">
    <citation type="submission" date="2009-09" db="EMBL/GenBank/DDBJ databases">
        <title>The complete genome of Nakamurella multipartita DSM 44233.</title>
        <authorList>
            <consortium name="US DOE Joint Genome Institute (JGI-PGF)"/>
            <person name="Lucas S."/>
            <person name="Copeland A."/>
            <person name="Lapidus A."/>
            <person name="Glavina del Rio T."/>
            <person name="Dalin E."/>
            <person name="Tice H."/>
            <person name="Bruce D."/>
            <person name="Goodwin L."/>
            <person name="Pitluck S."/>
            <person name="Kyrpides N."/>
            <person name="Mavromatis K."/>
            <person name="Ivanova N."/>
            <person name="Ovchinnikova G."/>
            <person name="Sims D."/>
            <person name="Meincke L."/>
            <person name="Brettin T."/>
            <person name="Detter J.C."/>
            <person name="Han C."/>
            <person name="Larimer F."/>
            <person name="Land M."/>
            <person name="Hauser L."/>
            <person name="Markowitz V."/>
            <person name="Cheng J.-F."/>
            <person name="Hugenholtz P."/>
            <person name="Woyke T."/>
            <person name="Wu D."/>
            <person name="Klenk H.-P."/>
            <person name="Eisen J.A."/>
        </authorList>
    </citation>
    <scope>NUCLEOTIDE SEQUENCE [LARGE SCALE GENOMIC DNA]</scope>
    <source>
        <strain evidence="2">ATCC 700099 / DSM 44233 / CIP 104796 / JCM 9543 / NBRC 105858 / Y-104</strain>
    </source>
</reference>
<gene>
    <name evidence="1" type="ordered locus">Namu_4995</name>
</gene>
<organism evidence="1 2">
    <name type="scientific">Nakamurella multipartita (strain ATCC 700099 / DSM 44233 / CIP 104796 / JCM 9543 / NBRC 105858 / Y-104)</name>
    <name type="common">Microsphaera multipartita</name>
    <dbReference type="NCBI Taxonomy" id="479431"/>
    <lineage>
        <taxon>Bacteria</taxon>
        <taxon>Bacillati</taxon>
        <taxon>Actinomycetota</taxon>
        <taxon>Actinomycetes</taxon>
        <taxon>Nakamurellales</taxon>
        <taxon>Nakamurellaceae</taxon>
        <taxon>Nakamurella</taxon>
    </lineage>
</organism>
<evidence type="ECO:0000313" key="1">
    <source>
        <dbReference type="EMBL" id="ACV81268.1"/>
    </source>
</evidence>
<dbReference type="HOGENOM" id="CLU_2554726_0_0_11"/>
<name>C8XA68_NAKMY</name>
<dbReference type="Proteomes" id="UP000002218">
    <property type="component" value="Chromosome"/>
</dbReference>
<protein>
    <submittedName>
        <fullName evidence="1">Uncharacterized protein</fullName>
    </submittedName>
</protein>